<organism evidence="1 2">
    <name type="scientific">Halomonas qaidamensis</name>
    <dbReference type="NCBI Taxonomy" id="2866211"/>
    <lineage>
        <taxon>Bacteria</taxon>
        <taxon>Pseudomonadati</taxon>
        <taxon>Pseudomonadota</taxon>
        <taxon>Gammaproteobacteria</taxon>
        <taxon>Oceanospirillales</taxon>
        <taxon>Halomonadaceae</taxon>
        <taxon>Halomonas</taxon>
    </lineage>
</organism>
<proteinExistence type="predicted"/>
<accession>A0ABY6JUG0</accession>
<name>A0ABY6JUG0_9GAMM</name>
<evidence type="ECO:0000313" key="1">
    <source>
        <dbReference type="EMBL" id="UYV20953.1"/>
    </source>
</evidence>
<reference evidence="1" key="1">
    <citation type="journal article" date="2022" name="Antonie Van Leeuwenhoek">
        <title>Whole genome sequencing of the halophilic Halomonas qaidamensis XH36, a novel species strain with high ectoine production.</title>
        <authorList>
            <person name="Zhang T."/>
            <person name="Cui T."/>
            <person name="Cao Y."/>
            <person name="Li Y."/>
            <person name="Li F."/>
            <person name="Zhu D."/>
            <person name="Xing J."/>
        </authorList>
    </citation>
    <scope>NUCLEOTIDE SEQUENCE</scope>
    <source>
        <strain evidence="1">XH36</strain>
    </source>
</reference>
<evidence type="ECO:0000313" key="2">
    <source>
        <dbReference type="Proteomes" id="UP001163082"/>
    </source>
</evidence>
<keyword evidence="2" id="KW-1185">Reference proteome</keyword>
<dbReference type="Proteomes" id="UP001163082">
    <property type="component" value="Plasmid unnamed"/>
</dbReference>
<gene>
    <name evidence="1" type="ORF">K1Y77_17185</name>
</gene>
<keyword evidence="1" id="KW-0614">Plasmid</keyword>
<sequence length="86" mass="10141">MASEEKEQLEKEWIENVQTWFYKDNLWGGVVFAREGDDVKVTVTNYMKLTRTVSATFSTYEDALGTIGFYIDEYLEEQRAWLEAQK</sequence>
<dbReference type="EMBL" id="CP080628">
    <property type="protein sequence ID" value="UYV20953.1"/>
    <property type="molecule type" value="Genomic_DNA"/>
</dbReference>
<protein>
    <submittedName>
        <fullName evidence="1">Uncharacterized protein</fullName>
    </submittedName>
</protein>
<dbReference type="RefSeq" id="WP_264431650.1">
    <property type="nucleotide sequence ID" value="NZ_CP080628.1"/>
</dbReference>
<geneLocation type="plasmid" evidence="1 2">
    <name>unnamed</name>
</geneLocation>